<sequence>MIGRHLLIHSCTVKEVSGLNRDGGAEYAESILLEHVRIVPAYSVRRGAVGKEKDDKLLLFIDGENSAPRGFIPKTDSAVFWQGQQYTVRAVTPCYTAGSGSLVHHWEVSLV</sequence>
<dbReference type="EMBL" id="CP048020">
    <property type="protein sequence ID" value="QHX44166.1"/>
    <property type="molecule type" value="Genomic_DNA"/>
</dbReference>
<evidence type="ECO:0000313" key="2">
    <source>
        <dbReference type="Proteomes" id="UP000464374"/>
    </source>
</evidence>
<gene>
    <name evidence="1" type="ORF">GWP43_12700</name>
</gene>
<evidence type="ECO:0000313" key="1">
    <source>
        <dbReference type="EMBL" id="QHX44166.1"/>
    </source>
</evidence>
<accession>A0A6P1Y2R1</accession>
<protein>
    <recommendedName>
        <fullName evidence="3">Minor capsid protein</fullName>
    </recommendedName>
</protein>
<dbReference type="KEGG" id="trz:GWP43_12700"/>
<reference evidence="1 2" key="1">
    <citation type="submission" date="2020-01" db="EMBL/GenBank/DDBJ databases">
        <title>Complete genome sequence of a human oral phylogroup 1 Treponema sp. strain ATCC 700766, originally isolated from periodontitis dental plaque.</title>
        <authorList>
            <person name="Chan Y."/>
            <person name="Huo Y.-B."/>
            <person name="Yu X.-L."/>
            <person name="Zeng H."/>
            <person name="Leung W.-K."/>
            <person name="Watt R.M."/>
        </authorList>
    </citation>
    <scope>NUCLEOTIDE SEQUENCE [LARGE SCALE GENOMIC DNA]</scope>
    <source>
        <strain evidence="1 2">OMZ 804</strain>
    </source>
</reference>
<proteinExistence type="predicted"/>
<organism evidence="1 2">
    <name type="scientific">Treponema vincentii</name>
    <dbReference type="NCBI Taxonomy" id="69710"/>
    <lineage>
        <taxon>Bacteria</taxon>
        <taxon>Pseudomonadati</taxon>
        <taxon>Spirochaetota</taxon>
        <taxon>Spirochaetia</taxon>
        <taxon>Spirochaetales</taxon>
        <taxon>Treponemataceae</taxon>
        <taxon>Treponema</taxon>
    </lineage>
</organism>
<dbReference type="InterPro" id="IPR019612">
    <property type="entry name" value="Minor_capsid_put"/>
</dbReference>
<evidence type="ECO:0008006" key="3">
    <source>
        <dbReference type="Google" id="ProtNLM"/>
    </source>
</evidence>
<dbReference type="RefSeq" id="WP_162664448.1">
    <property type="nucleotide sequence ID" value="NZ_CP048020.1"/>
</dbReference>
<dbReference type="Proteomes" id="UP000464374">
    <property type="component" value="Chromosome"/>
</dbReference>
<name>A0A6P1Y2R1_9SPIR</name>
<dbReference type="AlphaFoldDB" id="A0A6P1Y2R1"/>
<dbReference type="Pfam" id="PF10665">
    <property type="entry name" value="Minor_capsid_1"/>
    <property type="match status" value="1"/>
</dbReference>